<dbReference type="PANTHER" id="PTHR33048:SF64">
    <property type="entry name" value="INTEGRAL MEMBRANE PROTEIN"/>
    <property type="match status" value="1"/>
</dbReference>
<evidence type="ECO:0000313" key="10">
    <source>
        <dbReference type="Proteomes" id="UP001230504"/>
    </source>
</evidence>
<feature type="region of interest" description="Disordered" evidence="6">
    <location>
        <begin position="348"/>
        <end position="378"/>
    </location>
</feature>
<evidence type="ECO:0000256" key="7">
    <source>
        <dbReference type="SAM" id="Phobius"/>
    </source>
</evidence>
<sequence>MAPSPSIPPIRRDIAHRKRKKKKKKKDERGIESPITGIMAAWTYNTSADTPTSGPQIAALCVIFTSIALLLVCLRLYVRTTLVKAVGYDDWMIVISWLGACGYAICTVIQTKWGLGITSLKNMPDQNVLSFGKLQFIGAPFYVVGLWGFKMSLLCSYLRFFPEGRYKIGTIIVAVTCTMAHIAFLLVFVFLCTPFEKQYDPSIPADVGHCADGVAFYLTFSSLTIVFDVLIMFLPFPVIIKSQIQRRKKAVLLGLFILGVFVTVIQAIRIQTITSLSNYLDSARSIQWSVIETCVGIVIACVPPLAPMVKYFAAKSRSASGGSSGVFRPPKTPSSRYVLQTWGTRRSSMHPLGAGVDRDSSTAASSATKADDSTENILGQGAITKKTHLLLTTHDAEDTWSDTNNSR</sequence>
<dbReference type="InterPro" id="IPR052337">
    <property type="entry name" value="SAT4-like"/>
</dbReference>
<dbReference type="GO" id="GO:0016020">
    <property type="term" value="C:membrane"/>
    <property type="evidence" value="ECO:0007669"/>
    <property type="project" value="UniProtKB-SubCell"/>
</dbReference>
<feature type="region of interest" description="Disordered" evidence="6">
    <location>
        <begin position="1"/>
        <end position="30"/>
    </location>
</feature>
<dbReference type="EMBL" id="JAHLJV010000038">
    <property type="protein sequence ID" value="KAK1586111.1"/>
    <property type="molecule type" value="Genomic_DNA"/>
</dbReference>
<feature type="transmembrane region" description="Helical" evidence="7">
    <location>
        <begin position="170"/>
        <end position="191"/>
    </location>
</feature>
<keyword evidence="2 7" id="KW-0812">Transmembrane</keyword>
<evidence type="ECO:0000313" key="9">
    <source>
        <dbReference type="EMBL" id="KAK1586111.1"/>
    </source>
</evidence>
<evidence type="ECO:0000256" key="2">
    <source>
        <dbReference type="ARBA" id="ARBA00022692"/>
    </source>
</evidence>
<dbReference type="GeneID" id="85442291"/>
<dbReference type="Proteomes" id="UP001230504">
    <property type="component" value="Unassembled WGS sequence"/>
</dbReference>
<evidence type="ECO:0000256" key="4">
    <source>
        <dbReference type="ARBA" id="ARBA00023136"/>
    </source>
</evidence>
<feature type="transmembrane region" description="Helical" evidence="7">
    <location>
        <begin position="90"/>
        <end position="110"/>
    </location>
</feature>
<accession>A0AAD8PXV6</accession>
<protein>
    <submittedName>
        <fullName evidence="9">Integral membrane protein</fullName>
    </submittedName>
</protein>
<feature type="transmembrane region" description="Helical" evidence="7">
    <location>
        <begin position="57"/>
        <end position="78"/>
    </location>
</feature>
<evidence type="ECO:0000259" key="8">
    <source>
        <dbReference type="Pfam" id="PF20684"/>
    </source>
</evidence>
<keyword evidence="3 7" id="KW-1133">Transmembrane helix</keyword>
<feature type="compositionally biased region" description="Basic residues" evidence="6">
    <location>
        <begin position="14"/>
        <end position="26"/>
    </location>
</feature>
<evidence type="ECO:0000256" key="6">
    <source>
        <dbReference type="SAM" id="MobiDB-lite"/>
    </source>
</evidence>
<comment type="similarity">
    <text evidence="5">Belongs to the SAT4 family.</text>
</comment>
<keyword evidence="4 7" id="KW-0472">Membrane</keyword>
<name>A0AAD8PXV6_9PEZI</name>
<dbReference type="InterPro" id="IPR049326">
    <property type="entry name" value="Rhodopsin_dom_fungi"/>
</dbReference>
<gene>
    <name evidence="9" type="ORF">LY79DRAFT_556902</name>
</gene>
<keyword evidence="10" id="KW-1185">Reference proteome</keyword>
<feature type="transmembrane region" description="Helical" evidence="7">
    <location>
        <begin position="288"/>
        <end position="309"/>
    </location>
</feature>
<feature type="transmembrane region" description="Helical" evidence="7">
    <location>
        <begin position="250"/>
        <end position="268"/>
    </location>
</feature>
<evidence type="ECO:0000256" key="3">
    <source>
        <dbReference type="ARBA" id="ARBA00022989"/>
    </source>
</evidence>
<dbReference type="PANTHER" id="PTHR33048">
    <property type="entry name" value="PTH11-LIKE INTEGRAL MEMBRANE PROTEIN (AFU_ORTHOLOGUE AFUA_5G11245)"/>
    <property type="match status" value="1"/>
</dbReference>
<comment type="subcellular location">
    <subcellularLocation>
        <location evidence="1">Membrane</location>
        <topology evidence="1">Multi-pass membrane protein</topology>
    </subcellularLocation>
</comment>
<feature type="transmembrane region" description="Helical" evidence="7">
    <location>
        <begin position="214"/>
        <end position="238"/>
    </location>
</feature>
<organism evidence="9 10">
    <name type="scientific">Colletotrichum navitas</name>
    <dbReference type="NCBI Taxonomy" id="681940"/>
    <lineage>
        <taxon>Eukaryota</taxon>
        <taxon>Fungi</taxon>
        <taxon>Dikarya</taxon>
        <taxon>Ascomycota</taxon>
        <taxon>Pezizomycotina</taxon>
        <taxon>Sordariomycetes</taxon>
        <taxon>Hypocreomycetidae</taxon>
        <taxon>Glomerellales</taxon>
        <taxon>Glomerellaceae</taxon>
        <taxon>Colletotrichum</taxon>
        <taxon>Colletotrichum graminicola species complex</taxon>
    </lineage>
</organism>
<dbReference type="AlphaFoldDB" id="A0AAD8PXV6"/>
<dbReference type="RefSeq" id="XP_060413069.1">
    <property type="nucleotide sequence ID" value="XM_060558051.1"/>
</dbReference>
<dbReference type="Pfam" id="PF20684">
    <property type="entry name" value="Fung_rhodopsin"/>
    <property type="match status" value="1"/>
</dbReference>
<feature type="transmembrane region" description="Helical" evidence="7">
    <location>
        <begin position="130"/>
        <end position="149"/>
    </location>
</feature>
<reference evidence="9" key="1">
    <citation type="submission" date="2021-06" db="EMBL/GenBank/DDBJ databases">
        <title>Comparative genomics, transcriptomics and evolutionary studies reveal genomic signatures of adaptation to plant cell wall in hemibiotrophic fungi.</title>
        <authorList>
            <consortium name="DOE Joint Genome Institute"/>
            <person name="Baroncelli R."/>
            <person name="Diaz J.F."/>
            <person name="Benocci T."/>
            <person name="Peng M."/>
            <person name="Battaglia E."/>
            <person name="Haridas S."/>
            <person name="Andreopoulos W."/>
            <person name="Labutti K."/>
            <person name="Pangilinan J."/>
            <person name="Floch G.L."/>
            <person name="Makela M.R."/>
            <person name="Henrissat B."/>
            <person name="Grigoriev I.V."/>
            <person name="Crouch J.A."/>
            <person name="De Vries R.P."/>
            <person name="Sukno S.A."/>
            <person name="Thon M.R."/>
        </authorList>
    </citation>
    <scope>NUCLEOTIDE SEQUENCE</scope>
    <source>
        <strain evidence="9">CBS 125086</strain>
    </source>
</reference>
<evidence type="ECO:0000256" key="1">
    <source>
        <dbReference type="ARBA" id="ARBA00004141"/>
    </source>
</evidence>
<proteinExistence type="inferred from homology"/>
<comment type="caution">
    <text evidence="9">The sequence shown here is derived from an EMBL/GenBank/DDBJ whole genome shotgun (WGS) entry which is preliminary data.</text>
</comment>
<evidence type="ECO:0000256" key="5">
    <source>
        <dbReference type="ARBA" id="ARBA00038359"/>
    </source>
</evidence>
<feature type="domain" description="Rhodopsin" evidence="8">
    <location>
        <begin position="74"/>
        <end position="310"/>
    </location>
</feature>